<sequence length="121" mass="13246">MEEKAASIESKVTTSAYAREKREQRNPRILRIPRTNTSDAVFSGSLVLISHRRDAWPLAGRSFLAKDEPRGSQSTVRRTPTALIAAVDCGTTSDVDAVPTWLLAGQPNPSTRITPPEKSMV</sequence>
<reference evidence="2 3" key="1">
    <citation type="journal article" date="2014" name="Agronomy (Basel)">
        <title>A Draft Genome Sequence for Ensete ventricosum, the Drought-Tolerant Tree Against Hunger.</title>
        <authorList>
            <person name="Harrison J."/>
            <person name="Moore K.A."/>
            <person name="Paszkiewicz K."/>
            <person name="Jones T."/>
            <person name="Grant M."/>
            <person name="Ambacheew D."/>
            <person name="Muzemil S."/>
            <person name="Studholme D.J."/>
        </authorList>
    </citation>
    <scope>NUCLEOTIDE SEQUENCE [LARGE SCALE GENOMIC DNA]</scope>
</reference>
<evidence type="ECO:0000313" key="2">
    <source>
        <dbReference type="EMBL" id="RRT61994.1"/>
    </source>
</evidence>
<protein>
    <submittedName>
        <fullName evidence="2">Uncharacterized protein</fullName>
    </submittedName>
</protein>
<organism evidence="2 3">
    <name type="scientific">Ensete ventricosum</name>
    <name type="common">Abyssinian banana</name>
    <name type="synonym">Musa ensete</name>
    <dbReference type="NCBI Taxonomy" id="4639"/>
    <lineage>
        <taxon>Eukaryota</taxon>
        <taxon>Viridiplantae</taxon>
        <taxon>Streptophyta</taxon>
        <taxon>Embryophyta</taxon>
        <taxon>Tracheophyta</taxon>
        <taxon>Spermatophyta</taxon>
        <taxon>Magnoliopsida</taxon>
        <taxon>Liliopsida</taxon>
        <taxon>Zingiberales</taxon>
        <taxon>Musaceae</taxon>
        <taxon>Ensete</taxon>
    </lineage>
</organism>
<name>A0A426ZDE1_ENSVE</name>
<dbReference type="EMBL" id="AMZH03007165">
    <property type="protein sequence ID" value="RRT61994.1"/>
    <property type="molecule type" value="Genomic_DNA"/>
</dbReference>
<accession>A0A426ZDE1</accession>
<evidence type="ECO:0000313" key="3">
    <source>
        <dbReference type="Proteomes" id="UP000287651"/>
    </source>
</evidence>
<proteinExistence type="predicted"/>
<feature type="region of interest" description="Disordered" evidence="1">
    <location>
        <begin position="1"/>
        <end position="27"/>
    </location>
</feature>
<gene>
    <name evidence="2" type="ORF">B296_00025278</name>
</gene>
<dbReference type="Proteomes" id="UP000287651">
    <property type="component" value="Unassembled WGS sequence"/>
</dbReference>
<evidence type="ECO:0000256" key="1">
    <source>
        <dbReference type="SAM" id="MobiDB-lite"/>
    </source>
</evidence>
<dbReference type="AlphaFoldDB" id="A0A426ZDE1"/>
<comment type="caution">
    <text evidence="2">The sequence shown here is derived from an EMBL/GenBank/DDBJ whole genome shotgun (WGS) entry which is preliminary data.</text>
</comment>